<protein>
    <submittedName>
        <fullName evidence="1">Uncharacterized protein</fullName>
    </submittedName>
</protein>
<sequence>MPKKSIFRQPGAQHFQLVHRSQRDPLINDPDASQRVFRPVERANDYGKKAGAETLAQLEQDVFAGDKKPIVRKNEGEATLYGVYYDDSSYDYMQHLRGIGESSGSGAVLDSVMLPAPGKGSHGAARGGAKGKGRARDDDLDDDEKDDFFGIGKKATLPSSVLPSGTELTREQAYEAQAAVPRDIAGFQPDMDPHLRQVLEALEDDAFVADEEEVDFMDDLLAEGERDDEEDFENWEFQEWGADDDAEERAAPHDNDHAEETAEGDAGAEQSWEDRFKAFKSSGKLEEVRKQAAEFTPSEADEGHSEMADTVASLPAAMKVIGGKKRRKGASDASGYSMSSSSMFRNKGLSTLDEMFDQKYEKEYAEDDEDFGDDDFEGSEFMSEGDFDDAASSSTFARKMRSQLLAGTNGDTEALTREDMEEIMDEFLDEFEIVGNKMLPKVGGDTPAENLEIMRRALVGLDLEGSGPANSGQQTKSEADYIRQRFLRAQEEDEDDHDKMPVLSIVGDKKDRWDAETILSTYSNIENHPGKLSIANKNPKKKVQRPVAPTEPIEEDDDESSDATETESTYQQKVTVARPKGESKEDRKARKAAVKAERQDRRLEKKSRQELFDGERKKQLSKHSQLVGNGKAADLSVAAKGRVNTVRL</sequence>
<accession>A0ACC2WCN7</accession>
<evidence type="ECO:0000313" key="2">
    <source>
        <dbReference type="Proteomes" id="UP001230649"/>
    </source>
</evidence>
<evidence type="ECO:0000313" key="1">
    <source>
        <dbReference type="EMBL" id="KAJ9109508.1"/>
    </source>
</evidence>
<proteinExistence type="predicted"/>
<reference evidence="1" key="1">
    <citation type="submission" date="2023-04" db="EMBL/GenBank/DDBJ databases">
        <title>Draft Genome sequencing of Naganishia species isolated from polar environments using Oxford Nanopore Technology.</title>
        <authorList>
            <person name="Leo P."/>
            <person name="Venkateswaran K."/>
        </authorList>
    </citation>
    <scope>NUCLEOTIDE SEQUENCE</scope>
    <source>
        <strain evidence="1">MNA-CCFEE 5262</strain>
    </source>
</reference>
<dbReference type="Proteomes" id="UP001230649">
    <property type="component" value="Unassembled WGS sequence"/>
</dbReference>
<gene>
    <name evidence="1" type="ORF">QFC20_003252</name>
</gene>
<name>A0ACC2WCN7_9TREE</name>
<dbReference type="EMBL" id="JASBWS010000029">
    <property type="protein sequence ID" value="KAJ9109508.1"/>
    <property type="molecule type" value="Genomic_DNA"/>
</dbReference>
<keyword evidence="2" id="KW-1185">Reference proteome</keyword>
<comment type="caution">
    <text evidence="1">The sequence shown here is derived from an EMBL/GenBank/DDBJ whole genome shotgun (WGS) entry which is preliminary data.</text>
</comment>
<organism evidence="1 2">
    <name type="scientific">Naganishia adeliensis</name>
    <dbReference type="NCBI Taxonomy" id="92952"/>
    <lineage>
        <taxon>Eukaryota</taxon>
        <taxon>Fungi</taxon>
        <taxon>Dikarya</taxon>
        <taxon>Basidiomycota</taxon>
        <taxon>Agaricomycotina</taxon>
        <taxon>Tremellomycetes</taxon>
        <taxon>Filobasidiales</taxon>
        <taxon>Filobasidiaceae</taxon>
        <taxon>Naganishia</taxon>
    </lineage>
</organism>